<dbReference type="AlphaFoldDB" id="A0A5A7QG97"/>
<dbReference type="EMBL" id="BKCP01006738">
    <property type="protein sequence ID" value="GER43882.1"/>
    <property type="molecule type" value="Genomic_DNA"/>
</dbReference>
<evidence type="ECO:0000313" key="2">
    <source>
        <dbReference type="EMBL" id="GER43882.1"/>
    </source>
</evidence>
<accession>A0A5A7QG97</accession>
<dbReference type="GO" id="GO:0003697">
    <property type="term" value="F:single-stranded DNA binding"/>
    <property type="evidence" value="ECO:0007669"/>
    <property type="project" value="TreeGrafter"/>
</dbReference>
<feature type="region of interest" description="Disordered" evidence="1">
    <location>
        <begin position="184"/>
        <end position="203"/>
    </location>
</feature>
<dbReference type="OrthoDB" id="67296at2759"/>
<comment type="caution">
    <text evidence="2">The sequence shown here is derived from an EMBL/GenBank/DDBJ whole genome shotgun (WGS) entry which is preliminary data.</text>
</comment>
<dbReference type="GO" id="GO:0000724">
    <property type="term" value="P:double-strand break repair via homologous recombination"/>
    <property type="evidence" value="ECO:0007669"/>
    <property type="project" value="TreeGrafter"/>
</dbReference>
<dbReference type="PANTHER" id="PTHR28653:SF1">
    <property type="entry name" value="ATPASE SWSAP1"/>
    <property type="match status" value="1"/>
</dbReference>
<protein>
    <submittedName>
        <fullName evidence="2">RNA-binding (RRM/RBD/RNP motifs) family protein</fullName>
    </submittedName>
</protein>
<dbReference type="SUPFAM" id="SSF54928">
    <property type="entry name" value="RNA-binding domain, RBD"/>
    <property type="match status" value="1"/>
</dbReference>
<evidence type="ECO:0000313" key="3">
    <source>
        <dbReference type="Proteomes" id="UP000325081"/>
    </source>
</evidence>
<gene>
    <name evidence="2" type="ORF">STAS_20756</name>
</gene>
<proteinExistence type="predicted"/>
<keyword evidence="3" id="KW-1185">Reference proteome</keyword>
<sequence>MENPNLDGAAQTPPSNPSNSFRFAPSFSNINLQRMATKVAYLPESVKSDLITEAAANHYSVLFDLRKLISRPYRQTPLVFPRSLSEVPERVAELGRVVARDESRKIYVHILSGETSMNNLYGAVREFGDVEALGFRWSTTLATVKYFDLQAARRAIKTPVEVMNRHHLRWHSLTTVCSICQRGGTKSSFPPSSSRGTGQLTSSLASGPLPPRHAFFTLTIFLSASAPYGWTRWDILHSDLCSRSYLLAHLPHCDAGVFAETLPGPGSVIFVFLAAVASFSSGRCEVVLSDNHKGDILRLLHIYKKWVHCIYTVKGDGSGSFILQKLYLDTANAKRKFAKYSIALQLLELEDLVEGVEC</sequence>
<dbReference type="PANTHER" id="PTHR28653">
    <property type="match status" value="1"/>
</dbReference>
<organism evidence="2 3">
    <name type="scientific">Striga asiatica</name>
    <name type="common">Asiatic witchweed</name>
    <name type="synonym">Buchnera asiatica</name>
    <dbReference type="NCBI Taxonomy" id="4170"/>
    <lineage>
        <taxon>Eukaryota</taxon>
        <taxon>Viridiplantae</taxon>
        <taxon>Streptophyta</taxon>
        <taxon>Embryophyta</taxon>
        <taxon>Tracheophyta</taxon>
        <taxon>Spermatophyta</taxon>
        <taxon>Magnoliopsida</taxon>
        <taxon>eudicotyledons</taxon>
        <taxon>Gunneridae</taxon>
        <taxon>Pentapetalae</taxon>
        <taxon>asterids</taxon>
        <taxon>lamiids</taxon>
        <taxon>Lamiales</taxon>
        <taxon>Orobanchaceae</taxon>
        <taxon>Buchnereae</taxon>
        <taxon>Striga</taxon>
    </lineage>
</organism>
<evidence type="ECO:0000256" key="1">
    <source>
        <dbReference type="SAM" id="MobiDB-lite"/>
    </source>
</evidence>
<dbReference type="GO" id="GO:0097196">
    <property type="term" value="C:Shu complex"/>
    <property type="evidence" value="ECO:0007669"/>
    <property type="project" value="TreeGrafter"/>
</dbReference>
<dbReference type="InterPro" id="IPR035979">
    <property type="entry name" value="RBD_domain_sf"/>
</dbReference>
<name>A0A5A7QG97_STRAF</name>
<dbReference type="Proteomes" id="UP000325081">
    <property type="component" value="Unassembled WGS sequence"/>
</dbReference>
<feature type="region of interest" description="Disordered" evidence="1">
    <location>
        <begin position="1"/>
        <end position="20"/>
    </location>
</feature>
<reference evidence="3" key="1">
    <citation type="journal article" date="2019" name="Curr. Biol.">
        <title>Genome Sequence of Striga asiatica Provides Insight into the Evolution of Plant Parasitism.</title>
        <authorList>
            <person name="Yoshida S."/>
            <person name="Kim S."/>
            <person name="Wafula E.K."/>
            <person name="Tanskanen J."/>
            <person name="Kim Y.M."/>
            <person name="Honaas L."/>
            <person name="Yang Z."/>
            <person name="Spallek T."/>
            <person name="Conn C.E."/>
            <person name="Ichihashi Y."/>
            <person name="Cheong K."/>
            <person name="Cui S."/>
            <person name="Der J.P."/>
            <person name="Gundlach H."/>
            <person name="Jiao Y."/>
            <person name="Hori C."/>
            <person name="Ishida J.K."/>
            <person name="Kasahara H."/>
            <person name="Kiba T."/>
            <person name="Kim M.S."/>
            <person name="Koo N."/>
            <person name="Laohavisit A."/>
            <person name="Lee Y.H."/>
            <person name="Lumba S."/>
            <person name="McCourt P."/>
            <person name="Mortimer J.C."/>
            <person name="Mutuku J.M."/>
            <person name="Nomura T."/>
            <person name="Sasaki-Sekimoto Y."/>
            <person name="Seto Y."/>
            <person name="Wang Y."/>
            <person name="Wakatake T."/>
            <person name="Sakakibara H."/>
            <person name="Demura T."/>
            <person name="Yamaguchi S."/>
            <person name="Yoneyama K."/>
            <person name="Manabe R.I."/>
            <person name="Nelson D.C."/>
            <person name="Schulman A.H."/>
            <person name="Timko M.P."/>
            <person name="dePamphilis C.W."/>
            <person name="Choi D."/>
            <person name="Shirasu K."/>
        </authorList>
    </citation>
    <scope>NUCLEOTIDE SEQUENCE [LARGE SCALE GENOMIC DNA]</scope>
    <source>
        <strain evidence="3">cv. UVA1</strain>
    </source>
</reference>